<evidence type="ECO:0000313" key="3">
    <source>
        <dbReference type="Proteomes" id="UP000823388"/>
    </source>
</evidence>
<feature type="compositionally biased region" description="Pro residues" evidence="1">
    <location>
        <begin position="40"/>
        <end position="49"/>
    </location>
</feature>
<dbReference type="EMBL" id="CM029047">
    <property type="protein sequence ID" value="KAG2583059.1"/>
    <property type="molecule type" value="Genomic_DNA"/>
</dbReference>
<evidence type="ECO:0000313" key="2">
    <source>
        <dbReference type="EMBL" id="KAG2583059.1"/>
    </source>
</evidence>
<comment type="caution">
    <text evidence="2">The sequence shown here is derived from an EMBL/GenBank/DDBJ whole genome shotgun (WGS) entry which is preliminary data.</text>
</comment>
<feature type="compositionally biased region" description="Low complexity" evidence="1">
    <location>
        <begin position="50"/>
        <end position="60"/>
    </location>
</feature>
<feature type="compositionally biased region" description="Basic residues" evidence="1">
    <location>
        <begin position="24"/>
        <end position="37"/>
    </location>
</feature>
<reference evidence="2" key="1">
    <citation type="submission" date="2020-05" db="EMBL/GenBank/DDBJ databases">
        <title>WGS assembly of Panicum virgatum.</title>
        <authorList>
            <person name="Lovell J.T."/>
            <person name="Jenkins J."/>
            <person name="Shu S."/>
            <person name="Juenger T.E."/>
            <person name="Schmutz J."/>
        </authorList>
    </citation>
    <scope>NUCLEOTIDE SEQUENCE</scope>
    <source>
        <strain evidence="2">AP13</strain>
    </source>
</reference>
<protein>
    <submittedName>
        <fullName evidence="2">Uncharacterized protein</fullName>
    </submittedName>
</protein>
<gene>
    <name evidence="2" type="ORF">PVAP13_6KG146306</name>
</gene>
<organism evidence="2 3">
    <name type="scientific">Panicum virgatum</name>
    <name type="common">Blackwell switchgrass</name>
    <dbReference type="NCBI Taxonomy" id="38727"/>
    <lineage>
        <taxon>Eukaryota</taxon>
        <taxon>Viridiplantae</taxon>
        <taxon>Streptophyta</taxon>
        <taxon>Embryophyta</taxon>
        <taxon>Tracheophyta</taxon>
        <taxon>Spermatophyta</taxon>
        <taxon>Magnoliopsida</taxon>
        <taxon>Liliopsida</taxon>
        <taxon>Poales</taxon>
        <taxon>Poaceae</taxon>
        <taxon>PACMAD clade</taxon>
        <taxon>Panicoideae</taxon>
        <taxon>Panicodae</taxon>
        <taxon>Paniceae</taxon>
        <taxon>Panicinae</taxon>
        <taxon>Panicum</taxon>
        <taxon>Panicum sect. Hiantes</taxon>
    </lineage>
</organism>
<sequence length="184" mass="20589">MTSAPHCRCTQLRPPPKQPPQRGGSRRTTSRRTRPARAPRTPPCPPPPRGGATPPALARRVPWAAPSRSTGHRRSLRPQKSWTDLACASAARTPLQAPVRRGKEWQRREDKVERDGRMRCSRKSSKHTNAQLRPIVAGQTVFSFRCEINLRDTTSAVNTVNLHSHSSHSFCCNQHIAIISGMRE</sequence>
<proteinExistence type="predicted"/>
<accession>A0A8T0RE49</accession>
<feature type="compositionally biased region" description="Basic and acidic residues" evidence="1">
    <location>
        <begin position="101"/>
        <end position="118"/>
    </location>
</feature>
<keyword evidence="3" id="KW-1185">Reference proteome</keyword>
<dbReference type="Proteomes" id="UP000823388">
    <property type="component" value="Chromosome 6K"/>
</dbReference>
<evidence type="ECO:0000256" key="1">
    <source>
        <dbReference type="SAM" id="MobiDB-lite"/>
    </source>
</evidence>
<feature type="region of interest" description="Disordered" evidence="1">
    <location>
        <begin position="1"/>
        <end position="127"/>
    </location>
</feature>
<name>A0A8T0RE49_PANVG</name>
<dbReference type="AlphaFoldDB" id="A0A8T0RE49"/>